<dbReference type="PANTHER" id="PTHR45846:SF1">
    <property type="entry name" value="TRNA-DIHYDROURIDINE(47) SYNTHASE [NAD(P)(+)]-LIKE"/>
    <property type="match status" value="1"/>
</dbReference>
<evidence type="ECO:0000256" key="12">
    <source>
        <dbReference type="PIRNR" id="PIRNR006621"/>
    </source>
</evidence>
<keyword evidence="4 12" id="KW-0285">Flavoprotein</keyword>
<evidence type="ECO:0000256" key="14">
    <source>
        <dbReference type="PIRSR" id="PIRSR006621-2"/>
    </source>
</evidence>
<feature type="domain" description="DUS-like FMN-binding" evidence="16">
    <location>
        <begin position="17"/>
        <end position="318"/>
    </location>
</feature>
<dbReference type="Pfam" id="PF01207">
    <property type="entry name" value="Dus"/>
    <property type="match status" value="1"/>
</dbReference>
<dbReference type="CDD" id="cd02801">
    <property type="entry name" value="DUS_like_FMN"/>
    <property type="match status" value="1"/>
</dbReference>
<dbReference type="InterPro" id="IPR024036">
    <property type="entry name" value="tRNA-dHydroUridine_Synthase_C"/>
</dbReference>
<keyword evidence="5 12" id="KW-0288">FMN</keyword>
<evidence type="ECO:0000256" key="8">
    <source>
        <dbReference type="ARBA" id="ARBA00022884"/>
    </source>
</evidence>
<evidence type="ECO:0000256" key="10">
    <source>
        <dbReference type="ARBA" id="ARBA00048205"/>
    </source>
</evidence>
<dbReference type="InterPro" id="IPR035587">
    <property type="entry name" value="DUS-like_FMN-bd"/>
</dbReference>
<keyword evidence="7" id="KW-0521">NADP</keyword>
<keyword evidence="8" id="KW-0694">RNA-binding</keyword>
<dbReference type="Gene3D" id="1.10.1200.80">
    <property type="entry name" value="Putative flavin oxidoreducatase, domain 2"/>
    <property type="match status" value="1"/>
</dbReference>
<feature type="binding site" evidence="14">
    <location>
        <position position="143"/>
    </location>
    <ligand>
        <name>FMN</name>
        <dbReference type="ChEBI" id="CHEBI:58210"/>
    </ligand>
</feature>
<keyword evidence="3" id="KW-0820">tRNA-binding</keyword>
<feature type="binding site" evidence="14">
    <location>
        <position position="74"/>
    </location>
    <ligand>
        <name>FMN</name>
        <dbReference type="ChEBI" id="CHEBI:58210"/>
    </ligand>
</feature>
<evidence type="ECO:0000256" key="15">
    <source>
        <dbReference type="SAM" id="Phobius"/>
    </source>
</evidence>
<organism evidence="17 18">
    <name type="scientific">Anoxynatronum buryatiense</name>
    <dbReference type="NCBI Taxonomy" id="489973"/>
    <lineage>
        <taxon>Bacteria</taxon>
        <taxon>Bacillati</taxon>
        <taxon>Bacillota</taxon>
        <taxon>Clostridia</taxon>
        <taxon>Eubacteriales</taxon>
        <taxon>Clostridiaceae</taxon>
        <taxon>Anoxynatronum</taxon>
    </lineage>
</organism>
<comment type="function">
    <text evidence="2 12">Catalyzes the synthesis of 5,6-dihydrouridine (D), a modified base found in the D-loop of most tRNAs, via the reduction of the C5-C6 double bond in target uridines.</text>
</comment>
<protein>
    <recommendedName>
        <fullName evidence="12">tRNA-dihydrouridine synthase</fullName>
        <ecNumber evidence="12">1.3.1.-</ecNumber>
    </recommendedName>
</protein>
<dbReference type="GO" id="GO:0000049">
    <property type="term" value="F:tRNA binding"/>
    <property type="evidence" value="ECO:0007669"/>
    <property type="project" value="UniProtKB-KW"/>
</dbReference>
<evidence type="ECO:0000259" key="16">
    <source>
        <dbReference type="Pfam" id="PF01207"/>
    </source>
</evidence>
<evidence type="ECO:0000313" key="18">
    <source>
        <dbReference type="Proteomes" id="UP001158066"/>
    </source>
</evidence>
<feature type="transmembrane region" description="Helical" evidence="15">
    <location>
        <begin position="6"/>
        <end position="29"/>
    </location>
</feature>
<dbReference type="InterPro" id="IPR001269">
    <property type="entry name" value="DUS_fam"/>
</dbReference>
<dbReference type="AlphaFoldDB" id="A0AA45WYV2"/>
<evidence type="ECO:0000256" key="2">
    <source>
        <dbReference type="ARBA" id="ARBA00002790"/>
    </source>
</evidence>
<dbReference type="SUPFAM" id="SSF51395">
    <property type="entry name" value="FMN-linked oxidoreductases"/>
    <property type="match status" value="1"/>
</dbReference>
<keyword evidence="9 12" id="KW-0560">Oxidoreductase</keyword>
<dbReference type="RefSeq" id="WP_283410717.1">
    <property type="nucleotide sequence ID" value="NZ_FXUF01000020.1"/>
</dbReference>
<reference evidence="17" key="1">
    <citation type="submission" date="2017-05" db="EMBL/GenBank/DDBJ databases">
        <authorList>
            <person name="Varghese N."/>
            <person name="Submissions S."/>
        </authorList>
    </citation>
    <scope>NUCLEOTIDE SEQUENCE</scope>
    <source>
        <strain evidence="17">Su22</strain>
    </source>
</reference>
<sequence length="330" mass="36431">MLNPLAIGHIIIPVPVILAPMAGITDLAFRRICKQMGCGMVITEMVSAKGLYYKDDKSHELMQTHPEETPVGIQIFGSDEKIMAWAADKLNEMPHAFLDINMGCPAPKIVKNGDGAALMREPEKAGRIIRAVAEASVKPVTVKIRKGWQENEVNALEMARIAEANGASAVTVHGRTRDQFYAGEADWEIIRQVKEAVQIPVIGNGDLFSAEAVLRMVDETGCDGVMVGRGAQGNPWIFRDVLGLLKHEHEGKQPDGSEIYDVLKQHLQLVTSYKGEWIAVKEMRKHAAWYTKGLPGSAVIRHQINRAETAADMLKLLSDYLLKDLCCLTR</sequence>
<keyword evidence="6 12" id="KW-0819">tRNA processing</keyword>
<dbReference type="Gene3D" id="3.20.20.70">
    <property type="entry name" value="Aldolase class I"/>
    <property type="match status" value="1"/>
</dbReference>
<dbReference type="InterPro" id="IPR013785">
    <property type="entry name" value="Aldolase_TIM"/>
</dbReference>
<dbReference type="InterPro" id="IPR018517">
    <property type="entry name" value="tRNA_hU_synthase_CS"/>
</dbReference>
<keyword evidence="14" id="KW-0547">Nucleotide-binding</keyword>
<evidence type="ECO:0000256" key="6">
    <source>
        <dbReference type="ARBA" id="ARBA00022694"/>
    </source>
</evidence>
<evidence type="ECO:0000256" key="9">
    <source>
        <dbReference type="ARBA" id="ARBA00023002"/>
    </source>
</evidence>
<dbReference type="GO" id="GO:0017150">
    <property type="term" value="F:tRNA dihydrouridine synthase activity"/>
    <property type="evidence" value="ECO:0007669"/>
    <property type="project" value="InterPro"/>
</dbReference>
<comment type="similarity">
    <text evidence="12">Belongs to the dus family.</text>
</comment>
<keyword evidence="15" id="KW-0812">Transmembrane</keyword>
<keyword evidence="15" id="KW-1133">Transmembrane helix</keyword>
<proteinExistence type="inferred from homology"/>
<comment type="caution">
    <text evidence="17">The sequence shown here is derived from an EMBL/GenBank/DDBJ whole genome shotgun (WGS) entry which is preliminary data.</text>
</comment>
<dbReference type="PROSITE" id="PS01136">
    <property type="entry name" value="UPF0034"/>
    <property type="match status" value="1"/>
</dbReference>
<evidence type="ECO:0000256" key="4">
    <source>
        <dbReference type="ARBA" id="ARBA00022630"/>
    </source>
</evidence>
<dbReference type="NCBIfam" id="TIGR00737">
    <property type="entry name" value="nifR3_yhdG"/>
    <property type="match status" value="1"/>
</dbReference>
<evidence type="ECO:0000313" key="17">
    <source>
        <dbReference type="EMBL" id="SMP70220.1"/>
    </source>
</evidence>
<evidence type="ECO:0000256" key="13">
    <source>
        <dbReference type="PIRSR" id="PIRSR006621-1"/>
    </source>
</evidence>
<gene>
    <name evidence="17" type="ORF">SAMN06296020_1204</name>
</gene>
<feature type="binding site" evidence="14">
    <location>
        <begin position="228"/>
        <end position="229"/>
    </location>
    <ligand>
        <name>FMN</name>
        <dbReference type="ChEBI" id="CHEBI:58210"/>
    </ligand>
</feature>
<dbReference type="PIRSF" id="PIRSF006621">
    <property type="entry name" value="Dus"/>
    <property type="match status" value="1"/>
</dbReference>
<comment type="catalytic activity">
    <reaction evidence="11">
        <text>a 5,6-dihydrouridine in tRNA + NAD(+) = a uridine in tRNA + NADH + H(+)</text>
        <dbReference type="Rhea" id="RHEA:54452"/>
        <dbReference type="Rhea" id="RHEA-COMP:13339"/>
        <dbReference type="Rhea" id="RHEA-COMP:13887"/>
        <dbReference type="ChEBI" id="CHEBI:15378"/>
        <dbReference type="ChEBI" id="CHEBI:57540"/>
        <dbReference type="ChEBI" id="CHEBI:57945"/>
        <dbReference type="ChEBI" id="CHEBI:65315"/>
        <dbReference type="ChEBI" id="CHEBI:74443"/>
    </reaction>
</comment>
<evidence type="ECO:0000256" key="7">
    <source>
        <dbReference type="ARBA" id="ARBA00022857"/>
    </source>
</evidence>
<feature type="binding site" evidence="14">
    <location>
        <begin position="20"/>
        <end position="22"/>
    </location>
    <ligand>
        <name>FMN</name>
        <dbReference type="ChEBI" id="CHEBI:58210"/>
    </ligand>
</feature>
<accession>A0AA45WYV2</accession>
<dbReference type="GO" id="GO:0050660">
    <property type="term" value="F:flavin adenine dinucleotide binding"/>
    <property type="evidence" value="ECO:0007669"/>
    <property type="project" value="InterPro"/>
</dbReference>
<evidence type="ECO:0000256" key="1">
    <source>
        <dbReference type="ARBA" id="ARBA00001917"/>
    </source>
</evidence>
<keyword evidence="15" id="KW-0472">Membrane</keyword>
<comment type="cofactor">
    <cofactor evidence="1 12 14">
        <name>FMN</name>
        <dbReference type="ChEBI" id="CHEBI:58210"/>
    </cofactor>
</comment>
<evidence type="ECO:0000256" key="11">
    <source>
        <dbReference type="ARBA" id="ARBA00048802"/>
    </source>
</evidence>
<feature type="binding site" evidence="14">
    <location>
        <position position="173"/>
    </location>
    <ligand>
        <name>FMN</name>
        <dbReference type="ChEBI" id="CHEBI:58210"/>
    </ligand>
</feature>
<evidence type="ECO:0000256" key="5">
    <source>
        <dbReference type="ARBA" id="ARBA00022643"/>
    </source>
</evidence>
<dbReference type="PANTHER" id="PTHR45846">
    <property type="entry name" value="TRNA-DIHYDROURIDINE(47) SYNTHASE [NAD(P)(+)]-LIKE"/>
    <property type="match status" value="1"/>
</dbReference>
<dbReference type="InterPro" id="IPR004652">
    <property type="entry name" value="DusB-like"/>
</dbReference>
<dbReference type="EC" id="1.3.1.-" evidence="12"/>
<name>A0AA45WYV2_9CLOT</name>
<feature type="active site" description="Proton donor" evidence="13">
    <location>
        <position position="104"/>
    </location>
</feature>
<dbReference type="Proteomes" id="UP001158066">
    <property type="component" value="Unassembled WGS sequence"/>
</dbReference>
<evidence type="ECO:0000256" key="3">
    <source>
        <dbReference type="ARBA" id="ARBA00022555"/>
    </source>
</evidence>
<keyword evidence="18" id="KW-1185">Reference proteome</keyword>
<comment type="catalytic activity">
    <reaction evidence="10">
        <text>a 5,6-dihydrouridine in tRNA + NADP(+) = a uridine in tRNA + NADPH + H(+)</text>
        <dbReference type="Rhea" id="RHEA:23624"/>
        <dbReference type="Rhea" id="RHEA-COMP:13339"/>
        <dbReference type="Rhea" id="RHEA-COMP:13887"/>
        <dbReference type="ChEBI" id="CHEBI:15378"/>
        <dbReference type="ChEBI" id="CHEBI:57783"/>
        <dbReference type="ChEBI" id="CHEBI:58349"/>
        <dbReference type="ChEBI" id="CHEBI:65315"/>
        <dbReference type="ChEBI" id="CHEBI:74443"/>
    </reaction>
</comment>
<dbReference type="EMBL" id="FXUF01000020">
    <property type="protein sequence ID" value="SMP70220.1"/>
    <property type="molecule type" value="Genomic_DNA"/>
</dbReference>